<organism evidence="2 3">
    <name type="scientific">Glonium stellatum</name>
    <dbReference type="NCBI Taxonomy" id="574774"/>
    <lineage>
        <taxon>Eukaryota</taxon>
        <taxon>Fungi</taxon>
        <taxon>Dikarya</taxon>
        <taxon>Ascomycota</taxon>
        <taxon>Pezizomycotina</taxon>
        <taxon>Dothideomycetes</taxon>
        <taxon>Pleosporomycetidae</taxon>
        <taxon>Gloniales</taxon>
        <taxon>Gloniaceae</taxon>
        <taxon>Glonium</taxon>
    </lineage>
</organism>
<dbReference type="Proteomes" id="UP000250140">
    <property type="component" value="Unassembled WGS sequence"/>
</dbReference>
<sequence>MEAADPLARTQADNIRAAVASPATCSSATAVALQDILAATQKPLPSRETSKLKSTKSVTVTASSRTQAPTRAKPKTRVAVAVAVEVFEETGIPLSSKEKFILATDVVNATLKSLSDALKPQPKAHQRVSTKASTPPATDHTRATSSPNKSRAALSRSSSWSQRPLQERCSNPPKKQSSRRSSSYSASSKPGPPPGIVATGECARIAFAYLRTPEASKLSGKDIPTLQLENGMLALIGKLIAHGLESAALKELRILKKRLDSFMGRGKEEEDKGLSKNSASTKKADSQPEKETIPSLLHFDQLDLQSPALPLIISHQMYTLRVIGASKRPNVIEAVLEYVDLAKKSSPTNLISEYARIPGMEAKAARQLETLAQIILSLCPSISSSEDGLVCNDKLQPSPEAVFRLQTLALQVRQRWWKLAGHQGNVGKELFEPFAKCLSAFARRSKLPAPKKYNVAAETFRDLELSSRGSQSPKASSQIQQSSAFASIYRTLSSLAQAASLTDEALRWTEASGSTSPGGTRGAKAAAGQIRIAALSLEAHLSQTRKCDVGQIVESALGALSGSLAGDSSDLDSLFTEVIGFRRVAAKVFTGNFQSVETEAYSSFDSLQHLAFSVISAATHFVARYVYTESSEKTDAKAFIRHGERIAMAMKVVKSLIDSVIICCKQSISSGAIRWEELDAILQDCHSILLELQEGQDADEEAALRFHREFQFPLVKVSNLYWTYYLHSKRNDEKSENLFKAMKRSVEVLLRRSQLEKQSGLLPMKLEKLGETFHTAGRFANAREALLQAADAHIQSGTLNAAASIASTSPLQRIEFDESVIPFIRVLKTLHQSYVKYSIEGDGSLAFYDKEEIELEERGLLLEWQLSFFAILASKQRSWDSALSSSVHTLGKRLMELYTLSEFPLRRQRTAILLLQIATECSDMQLPKYLSLAAQCDAPLEQDMGRDAELTKYRDHLRATLRIHLAFGEGSPPIEKLKESLLVWQSIVYAADSWSSLSDRVGDIRSWLLQLETISDYLAAKGEEYLRIPVLRLIARISELQESGDPTQLVQSLSKLGHQFLELGYTGKAGLSLAKAQNLLSSSVVSTEAKLQWHLAYAEYLLKIGNIEKCESTLCAAEKLAYDDPSFLSLSKPSTTLSGRIRFTRLIAHACYVYSLLALENGNFEGALRYAKRCVTLNRRVWATLENRNSTKRVSRPDSSDTEMENLTEGMANLTSSVKEVPVVMSITHESLNGAAFWSFIPYLYRGLSHQSQVFAHQGMFQEAVYFAEQADKVAAAVNSPSLRIDNLGRRADYWTQAGRADKAQDLLDSAKPPPSDKNIVLAGYYSSAASVFHANGEFDKEIEAYERAETLLHDLSVPPFIQQLDKLVSIEDTLVNGISEMNLDTTTVKKQTKSTRGRKPTTKAPAKITRKAAPAKAQTMPTSTADECSRLNGLLGDVLRRKAMTMLIQDKLSAAAELLDRAEGLQNGYQGSILQQSSNFKRWLAQSMKEMSADFTFNVLPESTISFPALARTDRKLSDGSSVRPDYLSPVQRASLMAISPVKAGRGKKSAKEDFAATLRRARECITEVHAIAVQTGSNSVVHQICRALGYVTVLLSATHATNTKMPPVHPLYTAFLNELPKQHASLLEQSAIEIEKESTSRDDLLKWPDLHPRELSVSLSASQFQKEYVEIIPESWTAISLSLNEEHDELYITRYHSGQSPFILRLPMARHKSRDMDEDVFGFEDGRAELMEIIELSNFSTHDARNMNAKGAKTEWWAEREALDNRLRDLLVNIENIWLGGFRGIFSQHTRQPHLLARFQKSFQNILNRHLPSRQGRGQQKKINLEPRILELFIGLGDATDEELDLDEPLMDLVYFVVDILQFNGERNAYDEIDFDSIIIETLDALRAYHSASQTASQNPTHTILILDKDLHAFPWESLPSLQALSISRLPSLAALRDRLLTA</sequence>
<proteinExistence type="predicted"/>
<protein>
    <recommendedName>
        <fullName evidence="4">Separase</fullName>
    </recommendedName>
</protein>
<evidence type="ECO:0000313" key="2">
    <source>
        <dbReference type="EMBL" id="OCL14416.1"/>
    </source>
</evidence>
<evidence type="ECO:0000313" key="3">
    <source>
        <dbReference type="Proteomes" id="UP000250140"/>
    </source>
</evidence>
<feature type="compositionally biased region" description="Low complexity" evidence="1">
    <location>
        <begin position="150"/>
        <end position="161"/>
    </location>
</feature>
<feature type="compositionally biased region" description="Basic and acidic residues" evidence="1">
    <location>
        <begin position="265"/>
        <end position="274"/>
    </location>
</feature>
<dbReference type="PANTHER" id="PTHR12792:SF0">
    <property type="entry name" value="SEPARIN"/>
    <property type="match status" value="1"/>
</dbReference>
<gene>
    <name evidence="2" type="ORF">AOQ84DRAFT_308954</name>
</gene>
<dbReference type="GO" id="GO:0051307">
    <property type="term" value="P:meiotic chromosome separation"/>
    <property type="evidence" value="ECO:0007669"/>
    <property type="project" value="TreeGrafter"/>
</dbReference>
<evidence type="ECO:0008006" key="4">
    <source>
        <dbReference type="Google" id="ProtNLM"/>
    </source>
</evidence>
<accession>A0A8E2FC27</accession>
<dbReference type="GO" id="GO:0044732">
    <property type="term" value="C:mitotic spindle pole body"/>
    <property type="evidence" value="ECO:0007669"/>
    <property type="project" value="TreeGrafter"/>
</dbReference>
<dbReference type="GO" id="GO:0005737">
    <property type="term" value="C:cytoplasm"/>
    <property type="evidence" value="ECO:0007669"/>
    <property type="project" value="TreeGrafter"/>
</dbReference>
<feature type="region of interest" description="Disordered" evidence="1">
    <location>
        <begin position="1389"/>
        <end position="1425"/>
    </location>
</feature>
<dbReference type="InterPro" id="IPR005314">
    <property type="entry name" value="Peptidase_C50"/>
</dbReference>
<dbReference type="OrthoDB" id="10255632at2759"/>
<feature type="region of interest" description="Disordered" evidence="1">
    <location>
        <begin position="117"/>
        <end position="197"/>
    </location>
</feature>
<dbReference type="GO" id="GO:0004197">
    <property type="term" value="F:cysteine-type endopeptidase activity"/>
    <property type="evidence" value="ECO:0007669"/>
    <property type="project" value="InterPro"/>
</dbReference>
<name>A0A8E2FC27_9PEZI</name>
<reference evidence="2 3" key="1">
    <citation type="journal article" date="2016" name="Nat. Commun.">
        <title>Ectomycorrhizal ecology is imprinted in the genome of the dominant symbiotic fungus Cenococcum geophilum.</title>
        <authorList>
            <consortium name="DOE Joint Genome Institute"/>
            <person name="Peter M."/>
            <person name="Kohler A."/>
            <person name="Ohm R.A."/>
            <person name="Kuo A."/>
            <person name="Krutzmann J."/>
            <person name="Morin E."/>
            <person name="Arend M."/>
            <person name="Barry K.W."/>
            <person name="Binder M."/>
            <person name="Choi C."/>
            <person name="Clum A."/>
            <person name="Copeland A."/>
            <person name="Grisel N."/>
            <person name="Haridas S."/>
            <person name="Kipfer T."/>
            <person name="LaButti K."/>
            <person name="Lindquist E."/>
            <person name="Lipzen A."/>
            <person name="Maire R."/>
            <person name="Meier B."/>
            <person name="Mihaltcheva S."/>
            <person name="Molinier V."/>
            <person name="Murat C."/>
            <person name="Poggeler S."/>
            <person name="Quandt C.A."/>
            <person name="Sperisen C."/>
            <person name="Tritt A."/>
            <person name="Tisserant E."/>
            <person name="Crous P.W."/>
            <person name="Henrissat B."/>
            <person name="Nehls U."/>
            <person name="Egli S."/>
            <person name="Spatafora J.W."/>
            <person name="Grigoriev I.V."/>
            <person name="Martin F.M."/>
        </authorList>
    </citation>
    <scope>NUCLEOTIDE SEQUENCE [LARGE SCALE GENOMIC DNA]</scope>
    <source>
        <strain evidence="2 3">CBS 207.34</strain>
    </source>
</reference>
<dbReference type="GO" id="GO:0006508">
    <property type="term" value="P:proteolysis"/>
    <property type="evidence" value="ECO:0007669"/>
    <property type="project" value="InterPro"/>
</dbReference>
<feature type="compositionally biased region" description="Low complexity" evidence="1">
    <location>
        <begin position="55"/>
        <end position="66"/>
    </location>
</feature>
<feature type="non-terminal residue" evidence="2">
    <location>
        <position position="1945"/>
    </location>
</feature>
<evidence type="ECO:0000256" key="1">
    <source>
        <dbReference type="SAM" id="MobiDB-lite"/>
    </source>
</evidence>
<feature type="compositionally biased region" description="Low complexity" evidence="1">
    <location>
        <begin position="170"/>
        <end position="189"/>
    </location>
</feature>
<dbReference type="Gene3D" id="1.25.40.10">
    <property type="entry name" value="Tetratricopeptide repeat domain"/>
    <property type="match status" value="1"/>
</dbReference>
<dbReference type="PANTHER" id="PTHR12792">
    <property type="entry name" value="EXTRA SPINDLE POLES 1-RELATED"/>
    <property type="match status" value="1"/>
</dbReference>
<dbReference type="GO" id="GO:0005634">
    <property type="term" value="C:nucleus"/>
    <property type="evidence" value="ECO:0007669"/>
    <property type="project" value="InterPro"/>
</dbReference>
<dbReference type="SUPFAM" id="SSF48452">
    <property type="entry name" value="TPR-like"/>
    <property type="match status" value="2"/>
</dbReference>
<feature type="region of interest" description="Disordered" evidence="1">
    <location>
        <begin position="44"/>
        <end position="75"/>
    </location>
</feature>
<dbReference type="InterPro" id="IPR011990">
    <property type="entry name" value="TPR-like_helical_dom_sf"/>
</dbReference>
<dbReference type="GO" id="GO:0072686">
    <property type="term" value="C:mitotic spindle"/>
    <property type="evidence" value="ECO:0007669"/>
    <property type="project" value="TreeGrafter"/>
</dbReference>
<dbReference type="EMBL" id="KV748579">
    <property type="protein sequence ID" value="OCL14416.1"/>
    <property type="molecule type" value="Genomic_DNA"/>
</dbReference>
<dbReference type="Pfam" id="PF03568">
    <property type="entry name" value="Separin_C"/>
    <property type="match status" value="1"/>
</dbReference>
<keyword evidence="3" id="KW-1185">Reference proteome</keyword>
<feature type="region of interest" description="Disordered" evidence="1">
    <location>
        <begin position="265"/>
        <end position="290"/>
    </location>
</feature>
<feature type="compositionally biased region" description="Basic residues" evidence="1">
    <location>
        <begin position="1391"/>
        <end position="1402"/>
    </location>
</feature>